<organism evidence="3">
    <name type="scientific">Arundo donax</name>
    <name type="common">Giant reed</name>
    <name type="synonym">Donax arundinaceus</name>
    <dbReference type="NCBI Taxonomy" id="35708"/>
    <lineage>
        <taxon>Eukaryota</taxon>
        <taxon>Viridiplantae</taxon>
        <taxon>Streptophyta</taxon>
        <taxon>Embryophyta</taxon>
        <taxon>Tracheophyta</taxon>
        <taxon>Spermatophyta</taxon>
        <taxon>Magnoliopsida</taxon>
        <taxon>Liliopsida</taxon>
        <taxon>Poales</taxon>
        <taxon>Poaceae</taxon>
        <taxon>PACMAD clade</taxon>
        <taxon>Arundinoideae</taxon>
        <taxon>Arundineae</taxon>
        <taxon>Arundo</taxon>
    </lineage>
</organism>
<name>A0A0A9B604_ARUDO</name>
<keyword evidence="2" id="KW-1133">Transmembrane helix</keyword>
<keyword evidence="2" id="KW-0472">Membrane</keyword>
<reference evidence="3" key="2">
    <citation type="journal article" date="2015" name="Data Brief">
        <title>Shoot transcriptome of the giant reed, Arundo donax.</title>
        <authorList>
            <person name="Barrero R.A."/>
            <person name="Guerrero F.D."/>
            <person name="Moolhuijzen P."/>
            <person name="Goolsby J.A."/>
            <person name="Tidwell J."/>
            <person name="Bellgard S.E."/>
            <person name="Bellgard M.I."/>
        </authorList>
    </citation>
    <scope>NUCLEOTIDE SEQUENCE</scope>
    <source>
        <tissue evidence="3">Shoot tissue taken approximately 20 cm above the soil surface</tissue>
    </source>
</reference>
<feature type="transmembrane region" description="Helical" evidence="2">
    <location>
        <begin position="128"/>
        <end position="148"/>
    </location>
</feature>
<protein>
    <submittedName>
        <fullName evidence="3">Gamma response I protein</fullName>
    </submittedName>
</protein>
<dbReference type="EMBL" id="GBRH01243153">
    <property type="protein sequence ID" value="JAD54742.1"/>
    <property type="molecule type" value="Transcribed_RNA"/>
</dbReference>
<sequence>MDKGLFANDGSFMERFKQMQQGMQEKEKAAATAASSAAPKPVNPKQGVSVAVNKRPFELKKAGPVGSGGKLAFSLKKAKVAVAPVFTADDEDEDAADVEREEPAKRQKSAQVDAPAVAAPTGAVGNHLFIILLWPCFFCYVVPSWILLATDGSSWHHMIKYDFSLNKCAKILVIY</sequence>
<reference evidence="3" key="1">
    <citation type="submission" date="2014-09" db="EMBL/GenBank/DDBJ databases">
        <authorList>
            <person name="Magalhaes I.L.F."/>
            <person name="Oliveira U."/>
            <person name="Santos F.R."/>
            <person name="Vidigal T.H.D.A."/>
            <person name="Brescovit A.D."/>
            <person name="Santos A.J."/>
        </authorList>
    </citation>
    <scope>NUCLEOTIDE SEQUENCE</scope>
    <source>
        <tissue evidence="3">Shoot tissue taken approximately 20 cm above the soil surface</tissue>
    </source>
</reference>
<evidence type="ECO:0000313" key="3">
    <source>
        <dbReference type="EMBL" id="JAD54742.1"/>
    </source>
</evidence>
<evidence type="ECO:0000256" key="1">
    <source>
        <dbReference type="SAM" id="MobiDB-lite"/>
    </source>
</evidence>
<feature type="region of interest" description="Disordered" evidence="1">
    <location>
        <begin position="90"/>
        <end position="112"/>
    </location>
</feature>
<proteinExistence type="predicted"/>
<accession>A0A0A9B604</accession>
<evidence type="ECO:0000256" key="2">
    <source>
        <dbReference type="SAM" id="Phobius"/>
    </source>
</evidence>
<feature type="region of interest" description="Disordered" evidence="1">
    <location>
        <begin position="19"/>
        <end position="48"/>
    </location>
</feature>
<dbReference type="AlphaFoldDB" id="A0A0A9B604"/>
<keyword evidence="2" id="KW-0812">Transmembrane</keyword>